<comment type="caution">
    <text evidence="9">Lacks conserved residue(s) required for the propagation of feature annotation.</text>
</comment>
<dbReference type="InterPro" id="IPR002195">
    <property type="entry name" value="Dihydroorotase_CS"/>
</dbReference>
<comment type="similarity">
    <text evidence="3 9 10">Belongs to the metallo-dependent hydrolases superfamily. DHOase family. Class II DHOase subfamily.</text>
</comment>
<evidence type="ECO:0000256" key="1">
    <source>
        <dbReference type="ARBA" id="ARBA00002368"/>
    </source>
</evidence>
<organism evidence="12 13">
    <name type="scientific">Oceanispirochaeta crateris</name>
    <dbReference type="NCBI Taxonomy" id="2518645"/>
    <lineage>
        <taxon>Bacteria</taxon>
        <taxon>Pseudomonadati</taxon>
        <taxon>Spirochaetota</taxon>
        <taxon>Spirochaetia</taxon>
        <taxon>Spirochaetales</taxon>
        <taxon>Spirochaetaceae</taxon>
        <taxon>Oceanispirochaeta</taxon>
    </lineage>
</organism>
<dbReference type="PROSITE" id="PS00483">
    <property type="entry name" value="DIHYDROOROTASE_2"/>
    <property type="match status" value="1"/>
</dbReference>
<evidence type="ECO:0000313" key="12">
    <source>
        <dbReference type="EMBL" id="QEN09106.1"/>
    </source>
</evidence>
<feature type="domain" description="Amidohydrolase-related" evidence="11">
    <location>
        <begin position="11"/>
        <end position="310"/>
    </location>
</feature>
<dbReference type="SUPFAM" id="SSF51556">
    <property type="entry name" value="Metallo-dependent hydrolases"/>
    <property type="match status" value="1"/>
</dbReference>
<evidence type="ECO:0000256" key="9">
    <source>
        <dbReference type="HAMAP-Rule" id="MF_00219"/>
    </source>
</evidence>
<dbReference type="Proteomes" id="UP000324209">
    <property type="component" value="Chromosome"/>
</dbReference>
<feature type="binding site" description="via carbamate group" evidence="9">
    <location>
        <position position="95"/>
    </location>
    <ligand>
        <name>Zn(2+)</name>
        <dbReference type="ChEBI" id="CHEBI:29105"/>
        <label>2</label>
    </ligand>
</feature>
<comment type="cofactor">
    <cofactor evidence="9 10">
        <name>Zn(2+)</name>
        <dbReference type="ChEBI" id="CHEBI:29105"/>
    </cofactor>
    <text evidence="9 10">Binds 2 Zn(2+) ions per subunit.</text>
</comment>
<evidence type="ECO:0000256" key="10">
    <source>
        <dbReference type="RuleBase" id="RU003440"/>
    </source>
</evidence>
<dbReference type="GO" id="GO:0005737">
    <property type="term" value="C:cytoplasm"/>
    <property type="evidence" value="ECO:0007669"/>
    <property type="project" value="TreeGrafter"/>
</dbReference>
<dbReference type="Pfam" id="PF01979">
    <property type="entry name" value="Amidohydro_1"/>
    <property type="match status" value="1"/>
</dbReference>
<feature type="binding site" evidence="9">
    <location>
        <position position="132"/>
    </location>
    <ligand>
        <name>substrate</name>
    </ligand>
</feature>
<evidence type="ECO:0000256" key="4">
    <source>
        <dbReference type="ARBA" id="ARBA00012860"/>
    </source>
</evidence>
<protein>
    <recommendedName>
        <fullName evidence="4 9">Dihydroorotase</fullName>
        <shortName evidence="9">DHOase</shortName>
        <ecNumber evidence="4 9">3.5.2.3</ecNumber>
    </recommendedName>
</protein>
<dbReference type="GO" id="GO:0008270">
    <property type="term" value="F:zinc ion binding"/>
    <property type="evidence" value="ECO:0007669"/>
    <property type="project" value="UniProtKB-UniRule"/>
</dbReference>
<proteinExistence type="inferred from homology"/>
<dbReference type="GO" id="GO:0004151">
    <property type="term" value="F:dihydroorotase activity"/>
    <property type="evidence" value="ECO:0007669"/>
    <property type="project" value="UniProtKB-UniRule"/>
</dbReference>
<evidence type="ECO:0000256" key="2">
    <source>
        <dbReference type="ARBA" id="ARBA00004880"/>
    </source>
</evidence>
<feature type="binding site" evidence="9">
    <location>
        <position position="167"/>
    </location>
    <ligand>
        <name>Zn(2+)</name>
        <dbReference type="ChEBI" id="CHEBI:29105"/>
        <label>2</label>
    </ligand>
</feature>
<keyword evidence="6 9" id="KW-0378">Hydrolase</keyword>
<evidence type="ECO:0000256" key="8">
    <source>
        <dbReference type="ARBA" id="ARBA00022975"/>
    </source>
</evidence>
<dbReference type="EMBL" id="CP036150">
    <property type="protein sequence ID" value="QEN09106.1"/>
    <property type="molecule type" value="Genomic_DNA"/>
</dbReference>
<evidence type="ECO:0000256" key="5">
    <source>
        <dbReference type="ARBA" id="ARBA00022723"/>
    </source>
</evidence>
<dbReference type="NCBIfam" id="TIGR00856">
    <property type="entry name" value="pyrC_dimer"/>
    <property type="match status" value="1"/>
</dbReference>
<sequence length="333" mass="36573">MSILKIRKPDDFHLHLRQGDEMGQYARETAASFARALIMPNTLPPVIDPPGLFSYKAAIEREAPGLEALMAFKLLPNMNPLIVTEMKKAGALIGKLYPAGATTNAEDGISSYEQIRDLLSAMEEAGMVLSIHGEHPEAPVLEREISYLGELEKIIRDFPRLKIVLEHLSCRESISFIEEMPDHIAGTVTTHHLLYTLDDLMGGALKPHLFCKPVVKKEEDRAALAQAVCSGHPKLFYGSDSAPHPKNKKEFSSCSAGAFSATVALPLLAELFEREGALEQLESFTSRIGAEFYGLPLNTSSITLKKESWKVPSLIGGSVPLCAGEMMTWKVMK</sequence>
<feature type="active site" evidence="9">
    <location>
        <position position="240"/>
    </location>
</feature>
<feature type="binding site" evidence="9">
    <location>
        <position position="240"/>
    </location>
    <ligand>
        <name>Zn(2+)</name>
        <dbReference type="ChEBI" id="CHEBI:29105"/>
        <label>1</label>
    </ligand>
</feature>
<dbReference type="RefSeq" id="WP_149487182.1">
    <property type="nucleotide sequence ID" value="NZ_CP036150.1"/>
</dbReference>
<dbReference type="GO" id="GO:0006207">
    <property type="term" value="P:'de novo' pyrimidine nucleobase biosynthetic process"/>
    <property type="evidence" value="ECO:0007669"/>
    <property type="project" value="TreeGrafter"/>
</dbReference>
<keyword evidence="8 9" id="KW-0665">Pyrimidine biosynthesis</keyword>
<dbReference type="PIRSF" id="PIRSF001237">
    <property type="entry name" value="DHOdimr"/>
    <property type="match status" value="1"/>
</dbReference>
<comment type="function">
    <text evidence="1 9">Catalyzes the reversible cyclization of carbamoyl aspartate to dihydroorotate.</text>
</comment>
<dbReference type="KEGG" id="ock:EXM22_14370"/>
<evidence type="ECO:0000259" key="11">
    <source>
        <dbReference type="Pfam" id="PF01979"/>
    </source>
</evidence>
<dbReference type="HAMAP" id="MF_00219">
    <property type="entry name" value="PyrC_classII"/>
    <property type="match status" value="1"/>
</dbReference>
<feature type="binding site" evidence="9">
    <location>
        <position position="132"/>
    </location>
    <ligand>
        <name>Zn(2+)</name>
        <dbReference type="ChEBI" id="CHEBI:29105"/>
        <label>2</label>
    </ligand>
</feature>
<feature type="binding site" description="via carbamate group" evidence="9">
    <location>
        <position position="95"/>
    </location>
    <ligand>
        <name>Zn(2+)</name>
        <dbReference type="ChEBI" id="CHEBI:29105"/>
        <label>1</label>
    </ligand>
</feature>
<comment type="catalytic activity">
    <reaction evidence="9 10">
        <text>(S)-dihydroorotate + H2O = N-carbamoyl-L-aspartate + H(+)</text>
        <dbReference type="Rhea" id="RHEA:24296"/>
        <dbReference type="ChEBI" id="CHEBI:15377"/>
        <dbReference type="ChEBI" id="CHEBI:15378"/>
        <dbReference type="ChEBI" id="CHEBI:30864"/>
        <dbReference type="ChEBI" id="CHEBI:32814"/>
        <dbReference type="EC" id="3.5.2.3"/>
    </reaction>
</comment>
<feature type="binding site" evidence="9">
    <location>
        <position position="256"/>
    </location>
    <ligand>
        <name>substrate</name>
    </ligand>
</feature>
<accession>A0A5C1QRA5</accession>
<feature type="binding site" evidence="9">
    <location>
        <position position="13"/>
    </location>
    <ligand>
        <name>Zn(2+)</name>
        <dbReference type="ChEBI" id="CHEBI:29105"/>
        <label>1</label>
    </ligand>
</feature>
<keyword evidence="7 9" id="KW-0862">Zinc</keyword>
<evidence type="ECO:0000256" key="7">
    <source>
        <dbReference type="ARBA" id="ARBA00022833"/>
    </source>
</evidence>
<comment type="pathway">
    <text evidence="2 9 10">Pyrimidine metabolism; UMP biosynthesis via de novo pathway; (S)-dihydroorotate from bicarbonate: step 3/3.</text>
</comment>
<dbReference type="InterPro" id="IPR006680">
    <property type="entry name" value="Amidohydro-rel"/>
</dbReference>
<dbReference type="OrthoDB" id="9808095at2"/>
<dbReference type="Gene3D" id="3.20.20.140">
    <property type="entry name" value="Metal-dependent hydrolases"/>
    <property type="match status" value="1"/>
</dbReference>
<feature type="binding site" evidence="9">
    <location>
        <position position="41"/>
    </location>
    <ligand>
        <name>substrate</name>
    </ligand>
</feature>
<dbReference type="PROSITE" id="PS00482">
    <property type="entry name" value="DIHYDROOROTASE_1"/>
    <property type="match status" value="1"/>
</dbReference>
<feature type="binding site" evidence="9">
    <location>
        <position position="15"/>
    </location>
    <ligand>
        <name>Zn(2+)</name>
        <dbReference type="ChEBI" id="CHEBI:29105"/>
        <label>1</label>
    </ligand>
</feature>
<evidence type="ECO:0000256" key="3">
    <source>
        <dbReference type="ARBA" id="ARBA00005631"/>
    </source>
</evidence>
<gene>
    <name evidence="9" type="primary">pyrC</name>
    <name evidence="12" type="ORF">EXM22_14370</name>
</gene>
<dbReference type="PANTHER" id="PTHR43137:SF1">
    <property type="entry name" value="DIHYDROOROTASE"/>
    <property type="match status" value="1"/>
</dbReference>
<dbReference type="InterPro" id="IPR004721">
    <property type="entry name" value="DHOdimr"/>
</dbReference>
<dbReference type="AlphaFoldDB" id="A0A5C1QRA5"/>
<keyword evidence="5 9" id="KW-0479">Metal-binding</keyword>
<feature type="binding site" evidence="9">
    <location>
        <position position="244"/>
    </location>
    <ligand>
        <name>substrate</name>
    </ligand>
</feature>
<dbReference type="EC" id="3.5.2.3" evidence="4 9"/>
<dbReference type="GO" id="GO:0044205">
    <property type="term" value="P:'de novo' UMP biosynthetic process"/>
    <property type="evidence" value="ECO:0007669"/>
    <property type="project" value="UniProtKB-UniRule"/>
</dbReference>
<keyword evidence="13" id="KW-1185">Reference proteome</keyword>
<reference evidence="12 13" key="1">
    <citation type="submission" date="2019-02" db="EMBL/GenBank/DDBJ databases">
        <title>Complete Genome Sequence and Methylome Analysis of free living Spirochaetas.</title>
        <authorList>
            <person name="Fomenkov A."/>
            <person name="Dubinina G."/>
            <person name="Leshcheva N."/>
            <person name="Mikheeva N."/>
            <person name="Grabovich M."/>
            <person name="Vincze T."/>
            <person name="Roberts R.J."/>
        </authorList>
    </citation>
    <scope>NUCLEOTIDE SEQUENCE [LARGE SCALE GENOMIC DNA]</scope>
    <source>
        <strain evidence="12 13">K2</strain>
    </source>
</reference>
<dbReference type="PANTHER" id="PTHR43137">
    <property type="entry name" value="DIHYDROOROTASE"/>
    <property type="match status" value="1"/>
</dbReference>
<feature type="binding site" evidence="9">
    <location>
        <begin position="15"/>
        <end position="17"/>
    </location>
    <ligand>
        <name>substrate</name>
    </ligand>
</feature>
<name>A0A5C1QRA5_9SPIO</name>
<evidence type="ECO:0000256" key="6">
    <source>
        <dbReference type="ARBA" id="ARBA00022801"/>
    </source>
</evidence>
<evidence type="ECO:0000313" key="13">
    <source>
        <dbReference type="Proteomes" id="UP000324209"/>
    </source>
</evidence>
<dbReference type="InterPro" id="IPR032466">
    <property type="entry name" value="Metal_Hydrolase"/>
</dbReference>
<comment type="subunit">
    <text evidence="9">Homodimer.</text>
</comment>
<feature type="modified residue" description="N6-carboxylysine" evidence="9">
    <location>
        <position position="95"/>
    </location>
</feature>
<dbReference type="UniPathway" id="UPA00070">
    <property type="reaction ID" value="UER00117"/>
</dbReference>